<sequence>MREIIISIKPHYSSLIFSGAKTVELRKKIGSEFRTGKQIYIYSSSPVKMLSGEATIAFTQTGSPTEIKALAIEKACISEEDYDAYFSHHKKAYAIHLTDVIEYERKIPLLSLRKAGITPPQSYCYAERRTILNLFD</sequence>
<dbReference type="InterPro" id="IPR015947">
    <property type="entry name" value="PUA-like_sf"/>
</dbReference>
<dbReference type="RefSeq" id="WP_185818225.1">
    <property type="nucleotide sequence ID" value="NZ_JACMYG010000006.1"/>
</dbReference>
<dbReference type="Proteomes" id="UP000526003">
    <property type="component" value="Unassembled WGS sequence"/>
</dbReference>
<dbReference type="EMBL" id="JACMYG010000006">
    <property type="protein sequence ID" value="MBC2689794.1"/>
    <property type="molecule type" value="Genomic_DNA"/>
</dbReference>
<keyword evidence="2" id="KW-1185">Reference proteome</keyword>
<dbReference type="Gene3D" id="2.30.130.30">
    <property type="entry name" value="Hypothetical protein"/>
    <property type="match status" value="1"/>
</dbReference>
<protein>
    <recommendedName>
        <fullName evidence="3">ASCH domain-containing protein</fullName>
    </recommendedName>
</protein>
<gene>
    <name evidence="1" type="ORF">H7995_08290</name>
</gene>
<dbReference type="AlphaFoldDB" id="A0A7X1GC79"/>
<evidence type="ECO:0000313" key="2">
    <source>
        <dbReference type="Proteomes" id="UP000526003"/>
    </source>
</evidence>
<reference evidence="1 2" key="1">
    <citation type="submission" date="2020-08" db="EMBL/GenBank/DDBJ databases">
        <title>Pseudomonas sp. nov.</title>
        <authorList>
            <person name="Gieschler S."/>
            <person name="Fiedler G."/>
            <person name="Brinks E."/>
            <person name="Boehnlein C."/>
            <person name="Franz C.M.A.P."/>
            <person name="Kabisch J."/>
        </authorList>
    </citation>
    <scope>NUCLEOTIDE SEQUENCE [LARGE SCALE GENOMIC DNA]</scope>
    <source>
        <strain evidence="1 2">MBT-1</strain>
    </source>
</reference>
<proteinExistence type="predicted"/>
<evidence type="ECO:0000313" key="1">
    <source>
        <dbReference type="EMBL" id="MBC2689794.1"/>
    </source>
</evidence>
<comment type="caution">
    <text evidence="1">The sequence shown here is derived from an EMBL/GenBank/DDBJ whole genome shotgun (WGS) entry which is preliminary data.</text>
</comment>
<organism evidence="1 2">
    <name type="scientific">Pseudomonas kielensis</name>
    <dbReference type="NCBI Taxonomy" id="2762577"/>
    <lineage>
        <taxon>Bacteria</taxon>
        <taxon>Pseudomonadati</taxon>
        <taxon>Pseudomonadota</taxon>
        <taxon>Gammaproteobacteria</taxon>
        <taxon>Pseudomonadales</taxon>
        <taxon>Pseudomonadaceae</taxon>
        <taxon>Pseudomonas</taxon>
    </lineage>
</organism>
<dbReference type="SUPFAM" id="SSF88697">
    <property type="entry name" value="PUA domain-like"/>
    <property type="match status" value="1"/>
</dbReference>
<name>A0A7X1GC79_9PSED</name>
<evidence type="ECO:0008006" key="3">
    <source>
        <dbReference type="Google" id="ProtNLM"/>
    </source>
</evidence>
<accession>A0A7X1GC79</accession>